<protein>
    <submittedName>
        <fullName evidence="2">Uncharacterized protein</fullName>
    </submittedName>
</protein>
<sequence>MQTGAQSRNEPRPGSEREPEPDRKPDLTVCEGSPGRSVFIESGNTDGWIAVDDPVEVSR</sequence>
<feature type="compositionally biased region" description="Basic and acidic residues" evidence="1">
    <location>
        <begin position="9"/>
        <end position="26"/>
    </location>
</feature>
<comment type="caution">
    <text evidence="2">The sequence shown here is derived from an EMBL/GenBank/DDBJ whole genome shotgun (WGS) entry which is preliminary data.</text>
</comment>
<evidence type="ECO:0000313" key="2">
    <source>
        <dbReference type="EMBL" id="MFC5135032.1"/>
    </source>
</evidence>
<dbReference type="Proteomes" id="UP001596145">
    <property type="component" value="Unassembled WGS sequence"/>
</dbReference>
<reference evidence="2 3" key="1">
    <citation type="journal article" date="2019" name="Int. J. Syst. Evol. Microbiol.">
        <title>The Global Catalogue of Microorganisms (GCM) 10K type strain sequencing project: providing services to taxonomists for standard genome sequencing and annotation.</title>
        <authorList>
            <consortium name="The Broad Institute Genomics Platform"/>
            <consortium name="The Broad Institute Genome Sequencing Center for Infectious Disease"/>
            <person name="Wu L."/>
            <person name="Ma J."/>
        </authorList>
    </citation>
    <scope>NUCLEOTIDE SEQUENCE [LARGE SCALE GENOMIC DNA]</scope>
    <source>
        <strain evidence="2 3">CGMCC 1.16026</strain>
    </source>
</reference>
<dbReference type="EMBL" id="JBHSKV010000013">
    <property type="protein sequence ID" value="MFC5135032.1"/>
    <property type="molecule type" value="Genomic_DNA"/>
</dbReference>
<proteinExistence type="predicted"/>
<dbReference type="AlphaFoldDB" id="A0ABD5QSR9"/>
<gene>
    <name evidence="2" type="ORF">ACFPJA_09945</name>
</gene>
<feature type="region of interest" description="Disordered" evidence="1">
    <location>
        <begin position="1"/>
        <end position="41"/>
    </location>
</feature>
<evidence type="ECO:0000256" key="1">
    <source>
        <dbReference type="SAM" id="MobiDB-lite"/>
    </source>
</evidence>
<keyword evidence="3" id="KW-1185">Reference proteome</keyword>
<dbReference type="RefSeq" id="WP_122104903.1">
    <property type="nucleotide sequence ID" value="NZ_JBHSKV010000013.1"/>
</dbReference>
<accession>A0ABD5QSR9</accession>
<organism evidence="2 3">
    <name type="scientific">Halorubrum glutamatedens</name>
    <dbReference type="NCBI Taxonomy" id="2707018"/>
    <lineage>
        <taxon>Archaea</taxon>
        <taxon>Methanobacteriati</taxon>
        <taxon>Methanobacteriota</taxon>
        <taxon>Stenosarchaea group</taxon>
        <taxon>Halobacteria</taxon>
        <taxon>Halobacteriales</taxon>
        <taxon>Haloferacaceae</taxon>
        <taxon>Halorubrum</taxon>
    </lineage>
</organism>
<evidence type="ECO:0000313" key="3">
    <source>
        <dbReference type="Proteomes" id="UP001596145"/>
    </source>
</evidence>
<name>A0ABD5QSR9_9EURY</name>